<dbReference type="Proteomes" id="UP000286997">
    <property type="component" value="Unassembled WGS sequence"/>
</dbReference>
<accession>A0A437PAJ2</accession>
<dbReference type="OrthoDB" id="7993967at2"/>
<evidence type="ECO:0000313" key="2">
    <source>
        <dbReference type="Proteomes" id="UP000286997"/>
    </source>
</evidence>
<evidence type="ECO:0000313" key="1">
    <source>
        <dbReference type="EMBL" id="RVU19128.1"/>
    </source>
</evidence>
<reference evidence="1 2" key="1">
    <citation type="submission" date="2019-01" db="EMBL/GenBank/DDBJ databases">
        <authorList>
            <person name="Chen W.-M."/>
        </authorList>
    </citation>
    <scope>NUCLEOTIDE SEQUENCE [LARGE SCALE GENOMIC DNA]</scope>
    <source>
        <strain evidence="1 2">TER-1</strain>
    </source>
</reference>
<name>A0A437PAJ2_9HYPH</name>
<organism evidence="1 2">
    <name type="scientific">Methylobacterium oryzihabitans</name>
    <dbReference type="NCBI Taxonomy" id="2499852"/>
    <lineage>
        <taxon>Bacteria</taxon>
        <taxon>Pseudomonadati</taxon>
        <taxon>Pseudomonadota</taxon>
        <taxon>Alphaproteobacteria</taxon>
        <taxon>Hyphomicrobiales</taxon>
        <taxon>Methylobacteriaceae</taxon>
        <taxon>Methylobacterium</taxon>
    </lineage>
</organism>
<dbReference type="EMBL" id="SACP01000007">
    <property type="protein sequence ID" value="RVU19128.1"/>
    <property type="molecule type" value="Genomic_DNA"/>
</dbReference>
<sequence length="334" mass="35059">MTVHQTPAAFTLPPLSPLQAAIRQHRVALARLDAAQDLDAEEEPEAGRLAREAEVRAWAALMAAPCLSRADAASLVAHVTPSIEADPCPDLCSKLVDALAAVLKADRESVAGEEGEPSPITLAIRAHEAARRAQEAASRLLESIAPAGLDASSRAVCEAEEETSSLLQQTPCGSLADATALLAYLRSVLADAPDLSTFDRAVFMVRVADLGLFVGDQEGEDAGETSGGLTDAIAAHRRAWEVFAAMGGPEGGEAHDAGSRLLEMPCGCRTGAEAMRAHLRWFLPELEAAGEECRDGAAGYEPELKARLRELELFLAGPVDAGEEVGRVVNSGRG</sequence>
<comment type="caution">
    <text evidence="1">The sequence shown here is derived from an EMBL/GenBank/DDBJ whole genome shotgun (WGS) entry which is preliminary data.</text>
</comment>
<gene>
    <name evidence="1" type="ORF">EOE48_09575</name>
</gene>
<proteinExistence type="predicted"/>
<dbReference type="RefSeq" id="WP_127728565.1">
    <property type="nucleotide sequence ID" value="NZ_SACP01000007.1"/>
</dbReference>
<keyword evidence="2" id="KW-1185">Reference proteome</keyword>
<protein>
    <submittedName>
        <fullName evidence="1">Uncharacterized protein</fullName>
    </submittedName>
</protein>
<dbReference type="AlphaFoldDB" id="A0A437PAJ2"/>